<name>A0A1H4F1T1_9BACT</name>
<organism evidence="4 5">
    <name type="scientific">Chitinophaga terrae</name>
    <name type="common">ex Kim and Jung 2007</name>
    <dbReference type="NCBI Taxonomy" id="408074"/>
    <lineage>
        <taxon>Bacteria</taxon>
        <taxon>Pseudomonadati</taxon>
        <taxon>Bacteroidota</taxon>
        <taxon>Chitinophagia</taxon>
        <taxon>Chitinophagales</taxon>
        <taxon>Chitinophagaceae</taxon>
        <taxon>Chitinophaga</taxon>
    </lineage>
</organism>
<accession>A0A1H4F1T1</accession>
<dbReference type="SMART" id="SM00490">
    <property type="entry name" value="HELICc"/>
    <property type="match status" value="1"/>
</dbReference>
<reference evidence="5" key="1">
    <citation type="submission" date="2016-10" db="EMBL/GenBank/DDBJ databases">
        <authorList>
            <person name="Varghese N."/>
            <person name="Submissions S."/>
        </authorList>
    </citation>
    <scope>NUCLEOTIDE SEQUENCE [LARGE SCALE GENOMIC DNA]</scope>
    <source>
        <strain evidence="5">DSM 23920</strain>
    </source>
</reference>
<sequence>MLNEQYYRQQYDSLSSAEQHIINVLAFYLHPVESYLVIDGVKPLTSLQDQEIALHIKELLAKGLIVREITGAYSLPLTLNFLIFPEVIANPAYSFLSQLTRGINPIFFQLNIRLQELQQLLTAYFTGSRSLLLLPVKKLEQELSQYLPHISYLLYFPAYEDLLRFFSQESMDKLLDYALNSQLLQLQPLNKLATFAKAHEFDFPLLDLLDGRLTPGNTEDLYHAAVEQLYLGKPDAAFTLFEKGIKFQRKQDKKHTLPNSAVWAFYYTSLLTQLQGKHITALSDKLIAVYDRKALPEFVPAISLLLLHAGRREKAENQLQLILERNDQPLLSLLSILGLRLLYPASKLLRNNQPLAGKLLSGAMQAGYNLLAYEYLGLHQSEHYLGYGSFFQQQKTAIGAAPLFAQSTPTPEWERLINVLLETDQQKTPDRQPAESRLIYLVDFDHYKIQPVLQSYQADGWSNGRNIALKRLKEARLPEMTEQDHRVAGTIQKEHYYNHDGEHYSFSENVWKAIAGHPLLFAPDAVTNIEVATGKPELTINTTAHGYTFSSNVNDFSSKVVLLRESATRLVVIELTPRQRKILQTLDQIPYVPEAGKEKMTALVKSLGNQLTIHAEVGELNTDLRKLNADPRIVVQIVPLGQGLKASFYVKPFNTEPPYCKPGAGAIYVVGLSQGARAQAIRDLDKERQYFNIFLSLIQGLISTEFTEDAIIFEDPLDCLELVEIIQQHPDIVRAEWPEGERYKVTPQVTFMELRLSIQEKHHWFQCEGELKVDEDTVLSLQSLLDTGRTVKKRFVELEGGVYLSLAADLRKRLNELASVAYFDKSSINIQPFALPLLDELLEKAGSLSTDKGFDQFTRRRIAAMTEQVAVPATLQTTLRPYQEEGFRWMTRLAAWGAGACLADDMGLGKTIQAIALLLHRAADGAALVICPASVMMNWTNELGRFAPTLNVQTLQQGERENIIKNAGPFTVVLTTYGLMQASDQLSAVRWHTIIFDEAHTIKNFQTKTARAALQLQGAFRLMLTGTPIQNHMLELWSLFNFLNPGLLGSLDHFNKQFVFPAVRNPADEIKQHLRKLVAPFLLRRTKTSVLDELPPKTEITRLVTLSPSEKAFYEALRRTALERIQHHDTKQGQQHIRALAEITRLRMAACNPRLADPESDILSSKLAILLEIVKELIDNNHRALVFSQFVQHLSLVREALEREGIDYLYLDGSTSLKQREQRVKDFQSGKGALFLISLKAGGQGLNLTAADYVIQLDPWWNPAIEDQAADRAYRIGQTRPVTVYRLVAAQTIEEKIIQLHHLKRELADQLLEGTEVAGALSTEDLLGLLSVG</sequence>
<dbReference type="InterPro" id="IPR001650">
    <property type="entry name" value="Helicase_C-like"/>
</dbReference>
<dbReference type="CDD" id="cd18793">
    <property type="entry name" value="SF2_C_SNF"/>
    <property type="match status" value="1"/>
</dbReference>
<dbReference type="PROSITE" id="PS51194">
    <property type="entry name" value="HELICASE_CTER"/>
    <property type="match status" value="1"/>
</dbReference>
<dbReference type="PROSITE" id="PS51192">
    <property type="entry name" value="HELICASE_ATP_BIND_1"/>
    <property type="match status" value="1"/>
</dbReference>
<proteinExistence type="predicted"/>
<dbReference type="Pfam" id="PF00271">
    <property type="entry name" value="Helicase_C"/>
    <property type="match status" value="1"/>
</dbReference>
<dbReference type="Gene3D" id="3.40.50.10810">
    <property type="entry name" value="Tandem AAA-ATPase domain"/>
    <property type="match status" value="1"/>
</dbReference>
<dbReference type="Pfam" id="PF00176">
    <property type="entry name" value="SNF2-rel_dom"/>
    <property type="match status" value="1"/>
</dbReference>
<keyword evidence="4" id="KW-0547">Nucleotide-binding</keyword>
<evidence type="ECO:0000259" key="2">
    <source>
        <dbReference type="PROSITE" id="PS51192"/>
    </source>
</evidence>
<dbReference type="STRING" id="408074.SAMN05660909_04071"/>
<dbReference type="RefSeq" id="WP_089763711.1">
    <property type="nucleotide sequence ID" value="NZ_BKAT01000020.1"/>
</dbReference>
<dbReference type="InterPro" id="IPR038718">
    <property type="entry name" value="SNF2-like_sf"/>
</dbReference>
<dbReference type="SUPFAM" id="SSF52540">
    <property type="entry name" value="P-loop containing nucleoside triphosphate hydrolases"/>
    <property type="match status" value="2"/>
</dbReference>
<dbReference type="InterPro" id="IPR027417">
    <property type="entry name" value="P-loop_NTPase"/>
</dbReference>
<dbReference type="InterPro" id="IPR049730">
    <property type="entry name" value="SNF2/RAD54-like_C"/>
</dbReference>
<dbReference type="OrthoDB" id="9760715at2"/>
<keyword evidence="4" id="KW-0067">ATP-binding</keyword>
<dbReference type="Proteomes" id="UP000199656">
    <property type="component" value="Unassembled WGS sequence"/>
</dbReference>
<feature type="domain" description="Helicase ATP-binding" evidence="2">
    <location>
        <begin position="891"/>
        <end position="1046"/>
    </location>
</feature>
<evidence type="ECO:0000313" key="5">
    <source>
        <dbReference type="Proteomes" id="UP000199656"/>
    </source>
</evidence>
<protein>
    <submittedName>
        <fullName evidence="4">Superfamily II DNA or RNA helicase, SNF2 family</fullName>
    </submittedName>
</protein>
<keyword evidence="1" id="KW-0378">Hydrolase</keyword>
<dbReference type="GO" id="GO:0016787">
    <property type="term" value="F:hydrolase activity"/>
    <property type="evidence" value="ECO:0007669"/>
    <property type="project" value="UniProtKB-KW"/>
</dbReference>
<dbReference type="GO" id="GO:0005524">
    <property type="term" value="F:ATP binding"/>
    <property type="evidence" value="ECO:0007669"/>
    <property type="project" value="InterPro"/>
</dbReference>
<dbReference type="SMART" id="SM00487">
    <property type="entry name" value="DEXDc"/>
    <property type="match status" value="1"/>
</dbReference>
<dbReference type="InterPro" id="IPR000330">
    <property type="entry name" value="SNF2_N"/>
</dbReference>
<feature type="domain" description="Helicase C-terminal" evidence="3">
    <location>
        <begin position="1166"/>
        <end position="1323"/>
    </location>
</feature>
<keyword evidence="4" id="KW-0347">Helicase</keyword>
<keyword evidence="5" id="KW-1185">Reference proteome</keyword>
<dbReference type="Gene3D" id="3.40.50.300">
    <property type="entry name" value="P-loop containing nucleotide triphosphate hydrolases"/>
    <property type="match status" value="1"/>
</dbReference>
<dbReference type="EMBL" id="FNRL01000021">
    <property type="protein sequence ID" value="SEA90452.1"/>
    <property type="molecule type" value="Genomic_DNA"/>
</dbReference>
<dbReference type="InterPro" id="IPR014001">
    <property type="entry name" value="Helicase_ATP-bd"/>
</dbReference>
<dbReference type="InterPro" id="IPR011990">
    <property type="entry name" value="TPR-like_helical_dom_sf"/>
</dbReference>
<dbReference type="SUPFAM" id="SSF48452">
    <property type="entry name" value="TPR-like"/>
    <property type="match status" value="1"/>
</dbReference>
<evidence type="ECO:0000259" key="3">
    <source>
        <dbReference type="PROSITE" id="PS51194"/>
    </source>
</evidence>
<gene>
    <name evidence="4" type="ORF">SAMN05660909_04071</name>
</gene>
<dbReference type="GO" id="GO:0004386">
    <property type="term" value="F:helicase activity"/>
    <property type="evidence" value="ECO:0007669"/>
    <property type="project" value="UniProtKB-KW"/>
</dbReference>
<evidence type="ECO:0000313" key="4">
    <source>
        <dbReference type="EMBL" id="SEA90452.1"/>
    </source>
</evidence>
<dbReference type="PANTHER" id="PTHR10799">
    <property type="entry name" value="SNF2/RAD54 HELICASE FAMILY"/>
    <property type="match status" value="1"/>
</dbReference>
<evidence type="ECO:0000256" key="1">
    <source>
        <dbReference type="ARBA" id="ARBA00022801"/>
    </source>
</evidence>